<protein>
    <recommendedName>
        <fullName evidence="4">Oligopeptide transporter, OPT family</fullName>
    </recommendedName>
</protein>
<dbReference type="EMBL" id="AE008921">
    <property type="protein sequence ID" value="AAM48634.1"/>
    <property type="molecule type" value="Genomic_DNA"/>
</dbReference>
<evidence type="ECO:0000313" key="3">
    <source>
        <dbReference type="EMBL" id="AAM48634.1"/>
    </source>
</evidence>
<dbReference type="Pfam" id="PF08570">
    <property type="entry name" value="DUF1761"/>
    <property type="match status" value="1"/>
</dbReference>
<gene>
    <name evidence="3" type="ORF">MBMO_EBAC000-60D04.1</name>
</gene>
<reference evidence="3" key="1">
    <citation type="journal article" date="2002" name="Nature">
        <title>Unsuspected diversity among marine aerobic anoxygenic phototrophs.</title>
        <authorList>
            <person name="Beja O."/>
            <person name="Suzuki M.T."/>
            <person name="Heidelberg J.F."/>
            <person name="Nelson W.C."/>
            <person name="Preston C.M."/>
            <person name="Hamada T."/>
            <person name="Eisen J.A."/>
            <person name="Fraser C.M."/>
            <person name="DeLong E.F."/>
        </authorList>
    </citation>
    <scope>NUCLEOTIDE SEQUENCE</scope>
</reference>
<feature type="transmembrane region" description="Helical" evidence="2">
    <location>
        <begin position="28"/>
        <end position="46"/>
    </location>
</feature>
<feature type="transmembrane region" description="Helical" evidence="2">
    <location>
        <begin position="53"/>
        <end position="74"/>
    </location>
</feature>
<dbReference type="InterPro" id="IPR013879">
    <property type="entry name" value="DUF1761"/>
</dbReference>
<accession>Q8KZ40</accession>
<feature type="region of interest" description="Disordered" evidence="1">
    <location>
        <begin position="1"/>
        <end position="26"/>
    </location>
</feature>
<sequence length="93" mass="9698">MSDPWMTASGVARDADGKPLNSSNPRPYILSAISAIVVAGMMRHVLAASGVTSIPSGAIAGFGIGAFLIVPWMMTNNEFAGKPFQLTVIIDGY</sequence>
<dbReference type="AlphaFoldDB" id="Q8KZ40"/>
<keyword evidence="2" id="KW-0472">Membrane</keyword>
<keyword evidence="2" id="KW-1133">Transmembrane helix</keyword>
<organism evidence="3">
    <name type="scientific">uncultured marine proteobacterium</name>
    <dbReference type="NCBI Taxonomy" id="482892"/>
    <lineage>
        <taxon>Bacteria</taxon>
        <taxon>Pseudomonadati</taxon>
        <taxon>Pseudomonadota</taxon>
        <taxon>environmental samples</taxon>
    </lineage>
</organism>
<name>Q8KZ40_9PROT</name>
<proteinExistence type="predicted"/>
<keyword evidence="2" id="KW-0812">Transmembrane</keyword>
<evidence type="ECO:0008006" key="4">
    <source>
        <dbReference type="Google" id="ProtNLM"/>
    </source>
</evidence>
<evidence type="ECO:0000256" key="1">
    <source>
        <dbReference type="SAM" id="MobiDB-lite"/>
    </source>
</evidence>
<evidence type="ECO:0000256" key="2">
    <source>
        <dbReference type="SAM" id="Phobius"/>
    </source>
</evidence>